<evidence type="ECO:0000313" key="7">
    <source>
        <dbReference type="EMBL" id="RTR26861.1"/>
    </source>
</evidence>
<dbReference type="InterPro" id="IPR007016">
    <property type="entry name" value="O-antigen_ligase-rel_domated"/>
</dbReference>
<evidence type="ECO:0000256" key="2">
    <source>
        <dbReference type="ARBA" id="ARBA00022692"/>
    </source>
</evidence>
<name>A0A3S0RF26_9DEIO</name>
<feature type="transmembrane region" description="Helical" evidence="5">
    <location>
        <begin position="227"/>
        <end position="255"/>
    </location>
</feature>
<feature type="transmembrane region" description="Helical" evidence="5">
    <location>
        <begin position="347"/>
        <end position="369"/>
    </location>
</feature>
<feature type="transmembrane region" description="Helical" evidence="5">
    <location>
        <begin position="201"/>
        <end position="220"/>
    </location>
</feature>
<evidence type="ECO:0000256" key="4">
    <source>
        <dbReference type="ARBA" id="ARBA00023136"/>
    </source>
</evidence>
<dbReference type="PANTHER" id="PTHR37422">
    <property type="entry name" value="TEICHURONIC ACID BIOSYNTHESIS PROTEIN TUAE"/>
    <property type="match status" value="1"/>
</dbReference>
<feature type="transmembrane region" description="Helical" evidence="5">
    <location>
        <begin position="381"/>
        <end position="401"/>
    </location>
</feature>
<dbReference type="GO" id="GO:0016020">
    <property type="term" value="C:membrane"/>
    <property type="evidence" value="ECO:0007669"/>
    <property type="project" value="UniProtKB-SubCell"/>
</dbReference>
<dbReference type="InterPro" id="IPR051533">
    <property type="entry name" value="WaaL-like"/>
</dbReference>
<comment type="caution">
    <text evidence="7">The sequence shown here is derived from an EMBL/GenBank/DDBJ whole genome shotgun (WGS) entry which is preliminary data.</text>
</comment>
<comment type="subcellular location">
    <subcellularLocation>
        <location evidence="1">Membrane</location>
        <topology evidence="1">Multi-pass membrane protein</topology>
    </subcellularLocation>
</comment>
<proteinExistence type="predicted"/>
<feature type="transmembrane region" description="Helical" evidence="5">
    <location>
        <begin position="261"/>
        <end position="282"/>
    </location>
</feature>
<dbReference type="Proteomes" id="UP000277766">
    <property type="component" value="Unassembled WGS sequence"/>
</dbReference>
<organism evidence="7 8">
    <name type="scientific">Deinococcus radiophilus</name>
    <dbReference type="NCBI Taxonomy" id="32062"/>
    <lineage>
        <taxon>Bacteria</taxon>
        <taxon>Thermotogati</taxon>
        <taxon>Deinococcota</taxon>
        <taxon>Deinococci</taxon>
        <taxon>Deinococcales</taxon>
        <taxon>Deinococcaceae</taxon>
        <taxon>Deinococcus</taxon>
    </lineage>
</organism>
<gene>
    <name evidence="7" type="ORF">EJ104_07645</name>
</gene>
<dbReference type="Pfam" id="PF04932">
    <property type="entry name" value="Wzy_C"/>
    <property type="match status" value="1"/>
</dbReference>
<reference evidence="7 8" key="1">
    <citation type="submission" date="2018-12" db="EMBL/GenBank/DDBJ databases">
        <title>Deinococcus radiophilus ATCC 27603 genome sequencing and assembly.</title>
        <authorList>
            <person name="Maclea K.S."/>
            <person name="Maynard C.R."/>
        </authorList>
    </citation>
    <scope>NUCLEOTIDE SEQUENCE [LARGE SCALE GENOMIC DNA]</scope>
    <source>
        <strain evidence="7 8">ATCC 27603</strain>
    </source>
</reference>
<dbReference type="AlphaFoldDB" id="A0A3S0RF26"/>
<keyword evidence="4 5" id="KW-0472">Membrane</keyword>
<evidence type="ECO:0000256" key="3">
    <source>
        <dbReference type="ARBA" id="ARBA00022989"/>
    </source>
</evidence>
<keyword evidence="2 5" id="KW-0812">Transmembrane</keyword>
<sequence>MTLSWSGKHQPPLGQHSFARRAERLVGFLLTVYIAVQGFGLPVLGFGPWPLWQTLADLSFWAALITAVLYSAPVRQDLQLLWKGVLLIFGLSALSLVLLFIMQDGHLDVALPFGIFQVYKLFQLTAMFWIVSRLSLSAGLLRTWGRVATAGFLFTAATVTWTYFSPFLPKLLGQILPGSGVPGPWDFYYQSYDPGLGTLSYNHGFVASMLLLQGAFAMLMRADRSNSWLLLLVVLTCFLSGARAGLVGAVVFVLLEGIRTPLRSTLMILLVGLGGVFALPYLQTDLDKIIARQSTILEAGNTENLAGRAEIWQSYLRSLLDEPVRLLLGSGMGSGIGNHGVNAHMMVLQVLYDTGLAGLSVMVLFFGVLMSQLHRLRQRRASMALNLLISLWITTVATETLFPNPAFGSFLPMLTLVMIVALTPLATGHPQPPFRKED</sequence>
<feature type="transmembrane region" description="Helical" evidence="5">
    <location>
        <begin position="143"/>
        <end position="164"/>
    </location>
</feature>
<dbReference type="OrthoDB" id="68072at2"/>
<feature type="transmembrane region" description="Helical" evidence="5">
    <location>
        <begin position="407"/>
        <end position="426"/>
    </location>
</feature>
<dbReference type="PANTHER" id="PTHR37422:SF23">
    <property type="entry name" value="TEICHURONIC ACID BIOSYNTHESIS PROTEIN TUAE"/>
    <property type="match status" value="1"/>
</dbReference>
<keyword evidence="7" id="KW-0436">Ligase</keyword>
<feature type="transmembrane region" description="Helical" evidence="5">
    <location>
        <begin position="84"/>
        <end position="103"/>
    </location>
</feature>
<evidence type="ECO:0000313" key="8">
    <source>
        <dbReference type="Proteomes" id="UP000277766"/>
    </source>
</evidence>
<evidence type="ECO:0000256" key="5">
    <source>
        <dbReference type="SAM" id="Phobius"/>
    </source>
</evidence>
<feature type="transmembrane region" description="Helical" evidence="5">
    <location>
        <begin position="51"/>
        <end position="72"/>
    </location>
</feature>
<evidence type="ECO:0000256" key="1">
    <source>
        <dbReference type="ARBA" id="ARBA00004141"/>
    </source>
</evidence>
<feature type="domain" description="O-antigen ligase-related" evidence="6">
    <location>
        <begin position="229"/>
        <end position="362"/>
    </location>
</feature>
<protein>
    <submittedName>
        <fullName evidence="7">O-antigen ligase domain-containing protein</fullName>
    </submittedName>
</protein>
<evidence type="ECO:0000259" key="6">
    <source>
        <dbReference type="Pfam" id="PF04932"/>
    </source>
</evidence>
<keyword evidence="8" id="KW-1185">Reference proteome</keyword>
<feature type="transmembrane region" description="Helical" evidence="5">
    <location>
        <begin position="109"/>
        <end position="131"/>
    </location>
</feature>
<dbReference type="EMBL" id="RXPE01000013">
    <property type="protein sequence ID" value="RTR26861.1"/>
    <property type="molecule type" value="Genomic_DNA"/>
</dbReference>
<keyword evidence="3 5" id="KW-1133">Transmembrane helix</keyword>
<accession>A0A3S0RF26</accession>
<dbReference type="GO" id="GO:0016874">
    <property type="term" value="F:ligase activity"/>
    <property type="evidence" value="ECO:0007669"/>
    <property type="project" value="UniProtKB-KW"/>
</dbReference>
<feature type="transmembrane region" description="Helical" evidence="5">
    <location>
        <begin position="25"/>
        <end position="45"/>
    </location>
</feature>